<feature type="transmembrane region" description="Helical" evidence="9">
    <location>
        <begin position="47"/>
        <end position="64"/>
    </location>
</feature>
<name>A0A6L9S770_9ACTN</name>
<evidence type="ECO:0000256" key="4">
    <source>
        <dbReference type="ARBA" id="ARBA00022679"/>
    </source>
</evidence>
<keyword evidence="8" id="KW-0902">Two-component regulatory system</keyword>
<dbReference type="Gene3D" id="1.20.5.1930">
    <property type="match status" value="1"/>
</dbReference>
<dbReference type="InterPro" id="IPR003594">
    <property type="entry name" value="HATPase_dom"/>
</dbReference>
<reference evidence="11 12" key="1">
    <citation type="submission" date="2020-02" db="EMBL/GenBank/DDBJ databases">
        <authorList>
            <person name="Li X.-J."/>
            <person name="Han X.-M."/>
        </authorList>
    </citation>
    <scope>NUCLEOTIDE SEQUENCE [LARGE SCALE GENOMIC DNA]</scope>
    <source>
        <strain evidence="11 12">CCTCC AB 2017055</strain>
    </source>
</reference>
<evidence type="ECO:0000313" key="12">
    <source>
        <dbReference type="Proteomes" id="UP000475214"/>
    </source>
</evidence>
<dbReference type="SMART" id="SM00387">
    <property type="entry name" value="HATPase_c"/>
    <property type="match status" value="1"/>
</dbReference>
<evidence type="ECO:0000256" key="1">
    <source>
        <dbReference type="ARBA" id="ARBA00000085"/>
    </source>
</evidence>
<dbReference type="GO" id="GO:0005524">
    <property type="term" value="F:ATP binding"/>
    <property type="evidence" value="ECO:0007669"/>
    <property type="project" value="UniProtKB-KW"/>
</dbReference>
<evidence type="ECO:0000256" key="8">
    <source>
        <dbReference type="ARBA" id="ARBA00023012"/>
    </source>
</evidence>
<dbReference type="CDD" id="cd16917">
    <property type="entry name" value="HATPase_UhpB-NarQ-NarX-like"/>
    <property type="match status" value="1"/>
</dbReference>
<evidence type="ECO:0000259" key="10">
    <source>
        <dbReference type="PROSITE" id="PS50109"/>
    </source>
</evidence>
<feature type="transmembrane region" description="Helical" evidence="9">
    <location>
        <begin position="92"/>
        <end position="109"/>
    </location>
</feature>
<keyword evidence="3" id="KW-0597">Phosphoprotein</keyword>
<keyword evidence="9" id="KW-1133">Transmembrane helix</keyword>
<dbReference type="Proteomes" id="UP000475214">
    <property type="component" value="Unassembled WGS sequence"/>
</dbReference>
<dbReference type="InterPro" id="IPR005467">
    <property type="entry name" value="His_kinase_dom"/>
</dbReference>
<dbReference type="InterPro" id="IPR011712">
    <property type="entry name" value="Sig_transdc_His_kin_sub3_dim/P"/>
</dbReference>
<evidence type="ECO:0000313" key="11">
    <source>
        <dbReference type="EMBL" id="NEE00919.1"/>
    </source>
</evidence>
<dbReference type="GO" id="GO:0000155">
    <property type="term" value="F:phosphorelay sensor kinase activity"/>
    <property type="evidence" value="ECO:0007669"/>
    <property type="project" value="InterPro"/>
</dbReference>
<evidence type="ECO:0000256" key="2">
    <source>
        <dbReference type="ARBA" id="ARBA00012438"/>
    </source>
</evidence>
<dbReference type="InterPro" id="IPR055558">
    <property type="entry name" value="DUF7134"/>
</dbReference>
<sequence>MTRPGLPRLPALVQDVLLAAFIAFMQIQGTLTSAANATTDFRSLSDFGHLGYAMLFVSGAVLVVRRRWPTAVFAVTALISVGYFWADFPDGPGWLGLFMALYTLTAYGDGRRSVRIATIGIALLATCWLAAGADVEPQEAIGWVFFRIGAAIMAAALGESARSRRVIAAEAQERAEWAEQTREEEARRRVDAERLRIAREVHDTVAHAISIINVQAGVTAHVLDKRPERARETLVTIEQTSAQALHEMRAILGVLRANDDGRSPGQGLGQLDDLLTMAREAGLDLKVEVIGLSELPVAVDRAAYRILQESITNVIRHAPGARVTLVLERCPDALEIRVVDDGPGPDGYTLAERPTGTGQGLAGMRERCELLGGELTAGPRPEGGFEVHARLPVHAAGTMVR</sequence>
<dbReference type="EC" id="2.7.13.3" evidence="2"/>
<keyword evidence="5" id="KW-0547">Nucleotide-binding</keyword>
<dbReference type="PROSITE" id="PS50109">
    <property type="entry name" value="HIS_KIN"/>
    <property type="match status" value="1"/>
</dbReference>
<dbReference type="PANTHER" id="PTHR24421:SF10">
    <property type="entry name" value="NITRATE_NITRITE SENSOR PROTEIN NARQ"/>
    <property type="match status" value="1"/>
</dbReference>
<dbReference type="Pfam" id="PF23539">
    <property type="entry name" value="DUF7134"/>
    <property type="match status" value="1"/>
</dbReference>
<dbReference type="PANTHER" id="PTHR24421">
    <property type="entry name" value="NITRATE/NITRITE SENSOR PROTEIN NARX-RELATED"/>
    <property type="match status" value="1"/>
</dbReference>
<evidence type="ECO:0000256" key="7">
    <source>
        <dbReference type="ARBA" id="ARBA00022840"/>
    </source>
</evidence>
<evidence type="ECO:0000256" key="3">
    <source>
        <dbReference type="ARBA" id="ARBA00022553"/>
    </source>
</evidence>
<dbReference type="EMBL" id="JAAGOA010000007">
    <property type="protein sequence ID" value="NEE00919.1"/>
    <property type="molecule type" value="Genomic_DNA"/>
</dbReference>
<feature type="transmembrane region" description="Helical" evidence="9">
    <location>
        <begin position="12"/>
        <end position="35"/>
    </location>
</feature>
<evidence type="ECO:0000256" key="9">
    <source>
        <dbReference type="SAM" id="Phobius"/>
    </source>
</evidence>
<dbReference type="Pfam" id="PF02518">
    <property type="entry name" value="HATPase_c"/>
    <property type="match status" value="1"/>
</dbReference>
<dbReference type="Pfam" id="PF07730">
    <property type="entry name" value="HisKA_3"/>
    <property type="match status" value="1"/>
</dbReference>
<proteinExistence type="predicted"/>
<evidence type="ECO:0000256" key="5">
    <source>
        <dbReference type="ARBA" id="ARBA00022741"/>
    </source>
</evidence>
<organism evidence="11 12">
    <name type="scientific">Phytoactinopolyspora halotolerans</name>
    <dbReference type="NCBI Taxonomy" id="1981512"/>
    <lineage>
        <taxon>Bacteria</taxon>
        <taxon>Bacillati</taxon>
        <taxon>Actinomycetota</taxon>
        <taxon>Actinomycetes</taxon>
        <taxon>Jiangellales</taxon>
        <taxon>Jiangellaceae</taxon>
        <taxon>Phytoactinopolyspora</taxon>
    </lineage>
</organism>
<keyword evidence="4" id="KW-0808">Transferase</keyword>
<keyword evidence="12" id="KW-1185">Reference proteome</keyword>
<dbReference type="GO" id="GO:0016020">
    <property type="term" value="C:membrane"/>
    <property type="evidence" value="ECO:0007669"/>
    <property type="project" value="InterPro"/>
</dbReference>
<comment type="caution">
    <text evidence="11">The sequence shown here is derived from an EMBL/GenBank/DDBJ whole genome shotgun (WGS) entry which is preliminary data.</text>
</comment>
<keyword evidence="9" id="KW-0812">Transmembrane</keyword>
<feature type="transmembrane region" description="Helical" evidence="9">
    <location>
        <begin position="116"/>
        <end position="134"/>
    </location>
</feature>
<dbReference type="AlphaFoldDB" id="A0A6L9S770"/>
<accession>A0A6L9S770</accession>
<comment type="catalytic activity">
    <reaction evidence="1">
        <text>ATP + protein L-histidine = ADP + protein N-phospho-L-histidine.</text>
        <dbReference type="EC" id="2.7.13.3"/>
    </reaction>
</comment>
<dbReference type="GO" id="GO:0046983">
    <property type="term" value="F:protein dimerization activity"/>
    <property type="evidence" value="ECO:0007669"/>
    <property type="project" value="InterPro"/>
</dbReference>
<protein>
    <recommendedName>
        <fullName evidence="2">histidine kinase</fullName>
        <ecNumber evidence="2">2.7.13.3</ecNumber>
    </recommendedName>
</protein>
<feature type="transmembrane region" description="Helical" evidence="9">
    <location>
        <begin position="71"/>
        <end position="86"/>
    </location>
</feature>
<dbReference type="RefSeq" id="WP_163737545.1">
    <property type="nucleotide sequence ID" value="NZ_JAAGOA010000007.1"/>
</dbReference>
<dbReference type="SUPFAM" id="SSF55874">
    <property type="entry name" value="ATPase domain of HSP90 chaperone/DNA topoisomerase II/histidine kinase"/>
    <property type="match status" value="1"/>
</dbReference>
<evidence type="ECO:0000256" key="6">
    <source>
        <dbReference type="ARBA" id="ARBA00022777"/>
    </source>
</evidence>
<keyword evidence="6 11" id="KW-0418">Kinase</keyword>
<keyword evidence="7" id="KW-0067">ATP-binding</keyword>
<dbReference type="Gene3D" id="3.30.565.10">
    <property type="entry name" value="Histidine kinase-like ATPase, C-terminal domain"/>
    <property type="match status" value="1"/>
</dbReference>
<feature type="transmembrane region" description="Helical" evidence="9">
    <location>
        <begin position="140"/>
        <end position="158"/>
    </location>
</feature>
<dbReference type="InterPro" id="IPR050482">
    <property type="entry name" value="Sensor_HK_TwoCompSys"/>
</dbReference>
<feature type="domain" description="Histidine kinase" evidence="10">
    <location>
        <begin position="305"/>
        <end position="395"/>
    </location>
</feature>
<dbReference type="InterPro" id="IPR036890">
    <property type="entry name" value="HATPase_C_sf"/>
</dbReference>
<keyword evidence="9" id="KW-0472">Membrane</keyword>
<gene>
    <name evidence="11" type="ORF">G1H10_12150</name>
</gene>